<evidence type="ECO:0000256" key="2">
    <source>
        <dbReference type="ARBA" id="ARBA00022694"/>
    </source>
</evidence>
<dbReference type="Pfam" id="PF01416">
    <property type="entry name" value="PseudoU_synth_1"/>
    <property type="match status" value="1"/>
</dbReference>
<organism evidence="10">
    <name type="scientific">Selaginella moellendorffii</name>
    <name type="common">Spikemoss</name>
    <dbReference type="NCBI Taxonomy" id="88036"/>
    <lineage>
        <taxon>Eukaryota</taxon>
        <taxon>Viridiplantae</taxon>
        <taxon>Streptophyta</taxon>
        <taxon>Embryophyta</taxon>
        <taxon>Tracheophyta</taxon>
        <taxon>Lycopodiopsida</taxon>
        <taxon>Selaginellales</taxon>
        <taxon>Selaginellaceae</taxon>
        <taxon>Selaginella</taxon>
    </lineage>
</organism>
<dbReference type="OMA" id="VIGIKSH"/>
<dbReference type="GO" id="GO:1990481">
    <property type="term" value="P:mRNA pseudouridine synthesis"/>
    <property type="evidence" value="ECO:0000318"/>
    <property type="project" value="GO_Central"/>
</dbReference>
<dbReference type="InterPro" id="IPR001406">
    <property type="entry name" value="PsdUridine_synth_TruA"/>
</dbReference>
<dbReference type="PANTHER" id="PTHR11142:SF9">
    <property type="entry name" value="TRNA PSEUDOURIDINE SYNTHASE-RELATED"/>
    <property type="match status" value="1"/>
</dbReference>
<sequence>MARAGIFGRRFSSGALAALSNPDCGATRKKKVAMWIGYVGTGYKGNHCSLFLELSALNSSLTAIEADLDKAIYKAGGILDSNYGHHMKVGWARSSRTDKGVHSLATVISLKMELPIDAWRDDPGGIEIADRINRHLPQCIRVFGVVPVSKTFRPRMACSERSYDYFLPALCVGINQRVSTCEIKQLLEQFRLQLKLFEGEHPFHNYTIRRNYGKPKQQDLNWRTRTPIAADNSSSSEEEDEDGDADEPRLRVQQKPSPAYWLQELDPTDRITSQHYRKIIRCSCGDIEKFGDTLALRVSVTGASFMVHQIRKMIGTAVAVTRKLLPPDIIQMSLCRHSRIVLPIAPCEGLTLASSKFCSQHSTSHAINLSSLGCQRREAFWKDHVFLEIVKAMKSERDPWNKWCEAMDSYCYLPEPDVSSLRDAWLDWKKQRNACLV</sequence>
<keyword evidence="10" id="KW-1185">Reference proteome</keyword>
<dbReference type="SUPFAM" id="SSF55120">
    <property type="entry name" value="Pseudouridine synthase"/>
    <property type="match status" value="1"/>
</dbReference>
<dbReference type="Gene3D" id="3.30.70.580">
    <property type="entry name" value="Pseudouridine synthase I, catalytic domain, N-terminal subdomain"/>
    <property type="match status" value="1"/>
</dbReference>
<evidence type="ECO:0000313" key="9">
    <source>
        <dbReference type="EMBL" id="EFJ15681.1"/>
    </source>
</evidence>
<dbReference type="InterPro" id="IPR020103">
    <property type="entry name" value="PsdUridine_synth_cat_dom_sf"/>
</dbReference>
<proteinExistence type="inferred from homology"/>
<dbReference type="eggNOG" id="KOG2553">
    <property type="taxonomic scope" value="Eukaryota"/>
</dbReference>
<dbReference type="InParanoid" id="D8SIT9"/>
<feature type="active site" description="Nucleophile" evidence="5">
    <location>
        <position position="98"/>
    </location>
</feature>
<dbReference type="AlphaFoldDB" id="D8SIT9"/>
<name>D8SIT9_SELML</name>
<dbReference type="GO" id="GO:0003723">
    <property type="term" value="F:RNA binding"/>
    <property type="evidence" value="ECO:0007669"/>
    <property type="project" value="InterPro"/>
</dbReference>
<dbReference type="STRING" id="88036.D8SIT9"/>
<dbReference type="InterPro" id="IPR020097">
    <property type="entry name" value="PsdUridine_synth_TruA_a/b_dom"/>
</dbReference>
<evidence type="ECO:0000256" key="7">
    <source>
        <dbReference type="SAM" id="MobiDB-lite"/>
    </source>
</evidence>
<evidence type="ECO:0000256" key="3">
    <source>
        <dbReference type="ARBA" id="ARBA00023235"/>
    </source>
</evidence>
<reference evidence="9 10" key="1">
    <citation type="journal article" date="2011" name="Science">
        <title>The Selaginella genome identifies genetic changes associated with the evolution of vascular plants.</title>
        <authorList>
            <person name="Banks J.A."/>
            <person name="Nishiyama T."/>
            <person name="Hasebe M."/>
            <person name="Bowman J.L."/>
            <person name="Gribskov M."/>
            <person name="dePamphilis C."/>
            <person name="Albert V.A."/>
            <person name="Aono N."/>
            <person name="Aoyama T."/>
            <person name="Ambrose B.A."/>
            <person name="Ashton N.W."/>
            <person name="Axtell M.J."/>
            <person name="Barker E."/>
            <person name="Barker M.S."/>
            <person name="Bennetzen J.L."/>
            <person name="Bonawitz N.D."/>
            <person name="Chapple C."/>
            <person name="Cheng C."/>
            <person name="Correa L.G."/>
            <person name="Dacre M."/>
            <person name="DeBarry J."/>
            <person name="Dreyer I."/>
            <person name="Elias M."/>
            <person name="Engstrom E.M."/>
            <person name="Estelle M."/>
            <person name="Feng L."/>
            <person name="Finet C."/>
            <person name="Floyd S.K."/>
            <person name="Frommer W.B."/>
            <person name="Fujita T."/>
            <person name="Gramzow L."/>
            <person name="Gutensohn M."/>
            <person name="Harholt J."/>
            <person name="Hattori M."/>
            <person name="Heyl A."/>
            <person name="Hirai T."/>
            <person name="Hiwatashi Y."/>
            <person name="Ishikawa M."/>
            <person name="Iwata M."/>
            <person name="Karol K.G."/>
            <person name="Koehler B."/>
            <person name="Kolukisaoglu U."/>
            <person name="Kubo M."/>
            <person name="Kurata T."/>
            <person name="Lalonde S."/>
            <person name="Li K."/>
            <person name="Li Y."/>
            <person name="Litt A."/>
            <person name="Lyons E."/>
            <person name="Manning G."/>
            <person name="Maruyama T."/>
            <person name="Michael T.P."/>
            <person name="Mikami K."/>
            <person name="Miyazaki S."/>
            <person name="Morinaga S."/>
            <person name="Murata T."/>
            <person name="Mueller-Roeber B."/>
            <person name="Nelson D.R."/>
            <person name="Obara M."/>
            <person name="Oguri Y."/>
            <person name="Olmstead R.G."/>
            <person name="Onodera N."/>
            <person name="Petersen B.L."/>
            <person name="Pils B."/>
            <person name="Prigge M."/>
            <person name="Rensing S.A."/>
            <person name="Riano-Pachon D.M."/>
            <person name="Roberts A.W."/>
            <person name="Sato Y."/>
            <person name="Scheller H.V."/>
            <person name="Schulz B."/>
            <person name="Schulz C."/>
            <person name="Shakirov E.V."/>
            <person name="Shibagaki N."/>
            <person name="Shinohara N."/>
            <person name="Shippen D.E."/>
            <person name="Soerensen I."/>
            <person name="Sotooka R."/>
            <person name="Sugimoto N."/>
            <person name="Sugita M."/>
            <person name="Sumikawa N."/>
            <person name="Tanurdzic M."/>
            <person name="Theissen G."/>
            <person name="Ulvskov P."/>
            <person name="Wakazuki S."/>
            <person name="Weng J.K."/>
            <person name="Willats W.W."/>
            <person name="Wipf D."/>
            <person name="Wolf P.G."/>
            <person name="Yang L."/>
            <person name="Zimmer A.D."/>
            <person name="Zhu Q."/>
            <person name="Mitros T."/>
            <person name="Hellsten U."/>
            <person name="Loque D."/>
            <person name="Otillar R."/>
            <person name="Salamov A."/>
            <person name="Schmutz J."/>
            <person name="Shapiro H."/>
            <person name="Lindquist E."/>
            <person name="Lucas S."/>
            <person name="Rokhsar D."/>
            <person name="Grigoriev I.V."/>
        </authorList>
    </citation>
    <scope>NUCLEOTIDE SEQUENCE [LARGE SCALE GENOMIC DNA]</scope>
</reference>
<protein>
    <recommendedName>
        <fullName evidence="8">Pseudouridine synthase I TruA alpha/beta domain-containing protein</fullName>
    </recommendedName>
</protein>
<dbReference type="HOGENOM" id="CLU_023331_0_0_1"/>
<comment type="similarity">
    <text evidence="1">Belongs to the tRNA pseudouridine synthase TruA family.</text>
</comment>
<feature type="binding site" evidence="6">
    <location>
        <position position="163"/>
    </location>
    <ligand>
        <name>substrate</name>
    </ligand>
</feature>
<dbReference type="EMBL" id="GL377622">
    <property type="protein sequence ID" value="EFJ15681.1"/>
    <property type="molecule type" value="Genomic_DNA"/>
</dbReference>
<dbReference type="Gramene" id="EFJ15681">
    <property type="protein sequence ID" value="EFJ15681"/>
    <property type="gene ID" value="SELMODRAFT_117791"/>
</dbReference>
<accession>D8SIT9</accession>
<evidence type="ECO:0000313" key="10">
    <source>
        <dbReference type="Proteomes" id="UP000001514"/>
    </source>
</evidence>
<evidence type="ECO:0000256" key="6">
    <source>
        <dbReference type="PIRSR" id="PIRSR641708-2"/>
    </source>
</evidence>
<dbReference type="GO" id="GO:0031119">
    <property type="term" value="P:tRNA pseudouridine synthesis"/>
    <property type="evidence" value="ECO:0000318"/>
    <property type="project" value="GO_Central"/>
</dbReference>
<dbReference type="GO" id="GO:0009982">
    <property type="term" value="F:pseudouridine synthase activity"/>
    <property type="evidence" value="ECO:0000318"/>
    <property type="project" value="GO_Central"/>
</dbReference>
<comment type="catalytic activity">
    <reaction evidence="4">
        <text>a uridine in tRNA = a pseudouridine in tRNA</text>
        <dbReference type="Rhea" id="RHEA:54572"/>
        <dbReference type="Rhea" id="RHEA-COMP:13339"/>
        <dbReference type="Rhea" id="RHEA-COMP:13934"/>
        <dbReference type="ChEBI" id="CHEBI:65314"/>
        <dbReference type="ChEBI" id="CHEBI:65315"/>
    </reaction>
</comment>
<evidence type="ECO:0000259" key="8">
    <source>
        <dbReference type="Pfam" id="PF01416"/>
    </source>
</evidence>
<keyword evidence="2" id="KW-0819">tRNA processing</keyword>
<keyword evidence="3" id="KW-0413">Isomerase</keyword>
<feature type="compositionally biased region" description="Acidic residues" evidence="7">
    <location>
        <begin position="236"/>
        <end position="245"/>
    </location>
</feature>
<dbReference type="InterPro" id="IPR020095">
    <property type="entry name" value="PsdUridine_synth_TruA_C"/>
</dbReference>
<evidence type="ECO:0000256" key="5">
    <source>
        <dbReference type="PIRSR" id="PIRSR641708-1"/>
    </source>
</evidence>
<dbReference type="FunCoup" id="D8SIT9">
    <property type="interactions" value="211"/>
</dbReference>
<evidence type="ECO:0000256" key="4">
    <source>
        <dbReference type="ARBA" id="ARBA00036943"/>
    </source>
</evidence>
<dbReference type="KEGG" id="smo:SELMODRAFT_117791"/>
<feature type="region of interest" description="Disordered" evidence="7">
    <location>
        <begin position="219"/>
        <end position="254"/>
    </location>
</feature>
<dbReference type="FunFam" id="3.30.70.580:FF:000002">
    <property type="entry name" value="tRNA pseudouridine synthase"/>
    <property type="match status" value="1"/>
</dbReference>
<gene>
    <name evidence="9" type="ORF">SELMODRAFT_117791</name>
</gene>
<dbReference type="GO" id="GO:0005634">
    <property type="term" value="C:nucleus"/>
    <property type="evidence" value="ECO:0000318"/>
    <property type="project" value="GO_Central"/>
</dbReference>
<dbReference type="InterPro" id="IPR041708">
    <property type="entry name" value="PUS1/PUS2-like"/>
</dbReference>
<dbReference type="Proteomes" id="UP000001514">
    <property type="component" value="Unassembled WGS sequence"/>
</dbReference>
<feature type="domain" description="Pseudouridine synthase I TruA alpha/beta" evidence="8">
    <location>
        <begin position="275"/>
        <end position="357"/>
    </location>
</feature>
<evidence type="ECO:0000256" key="1">
    <source>
        <dbReference type="ARBA" id="ARBA00009375"/>
    </source>
</evidence>
<dbReference type="PANTHER" id="PTHR11142">
    <property type="entry name" value="PSEUDOURIDYLATE SYNTHASE"/>
    <property type="match status" value="1"/>
</dbReference>
<dbReference type="CDD" id="cd02568">
    <property type="entry name" value="PseudoU_synth_PUS1_PUS2"/>
    <property type="match status" value="1"/>
</dbReference>
<dbReference type="InterPro" id="IPR020094">
    <property type="entry name" value="TruA/RsuA/RluB/E/F_N"/>
</dbReference>
<dbReference type="Gene3D" id="3.30.70.660">
    <property type="entry name" value="Pseudouridine synthase I, catalytic domain, C-terminal subdomain"/>
    <property type="match status" value="1"/>
</dbReference>